<name>A0A2A4J5C4_HELVI</name>
<keyword evidence="1 3" id="KW-0193">Cuticle</keyword>
<evidence type="ECO:0000256" key="4">
    <source>
        <dbReference type="SAM" id="MobiDB-lite"/>
    </source>
</evidence>
<organism evidence="6">
    <name type="scientific">Heliothis virescens</name>
    <name type="common">Tobacco budworm moth</name>
    <dbReference type="NCBI Taxonomy" id="7102"/>
    <lineage>
        <taxon>Eukaryota</taxon>
        <taxon>Metazoa</taxon>
        <taxon>Ecdysozoa</taxon>
        <taxon>Arthropoda</taxon>
        <taxon>Hexapoda</taxon>
        <taxon>Insecta</taxon>
        <taxon>Pterygota</taxon>
        <taxon>Neoptera</taxon>
        <taxon>Endopterygota</taxon>
        <taxon>Lepidoptera</taxon>
        <taxon>Glossata</taxon>
        <taxon>Ditrysia</taxon>
        <taxon>Noctuoidea</taxon>
        <taxon>Noctuidae</taxon>
        <taxon>Heliothinae</taxon>
        <taxon>Heliothis</taxon>
    </lineage>
</organism>
<dbReference type="STRING" id="7102.A0A2A4J5C4"/>
<evidence type="ECO:0000256" key="5">
    <source>
        <dbReference type="SAM" id="SignalP"/>
    </source>
</evidence>
<dbReference type="InterPro" id="IPR000618">
    <property type="entry name" value="Insect_cuticle"/>
</dbReference>
<dbReference type="PRINTS" id="PR00947">
    <property type="entry name" value="CUTICLE"/>
</dbReference>
<dbReference type="PANTHER" id="PTHR10380:SF215">
    <property type="entry name" value="CUTICULAR PROTEIN 49AG"/>
    <property type="match status" value="1"/>
</dbReference>
<feature type="chain" id="PRO_5012788421" description="Cuticle protein" evidence="5">
    <location>
        <begin position="17"/>
        <end position="306"/>
    </location>
</feature>
<dbReference type="InterPro" id="IPR050468">
    <property type="entry name" value="Cuticle_Struct_Prot"/>
</dbReference>
<proteinExistence type="predicted"/>
<evidence type="ECO:0000256" key="2">
    <source>
        <dbReference type="ARBA" id="ARBA00022729"/>
    </source>
</evidence>
<accession>A0A2A4J5C4</accession>
<feature type="compositionally biased region" description="Pro residues" evidence="4">
    <location>
        <begin position="239"/>
        <end position="249"/>
    </location>
</feature>
<evidence type="ECO:0008006" key="7">
    <source>
        <dbReference type="Google" id="ProtNLM"/>
    </source>
</evidence>
<gene>
    <name evidence="6" type="ORF">B5V51_7469</name>
</gene>
<dbReference type="AlphaFoldDB" id="A0A2A4J5C4"/>
<dbReference type="EMBL" id="NWSH01003290">
    <property type="protein sequence ID" value="PCG66613.1"/>
    <property type="molecule type" value="Genomic_DNA"/>
</dbReference>
<dbReference type="InterPro" id="IPR031311">
    <property type="entry name" value="CHIT_BIND_RR_consensus"/>
</dbReference>
<keyword evidence="2 5" id="KW-0732">Signal</keyword>
<protein>
    <recommendedName>
        <fullName evidence="7">Cuticle protein</fullName>
    </recommendedName>
</protein>
<comment type="caution">
    <text evidence="6">The sequence shown here is derived from an EMBL/GenBank/DDBJ whole genome shotgun (WGS) entry which is preliminary data.</text>
</comment>
<evidence type="ECO:0000313" key="6">
    <source>
        <dbReference type="EMBL" id="PCG66613.1"/>
    </source>
</evidence>
<dbReference type="GO" id="GO:0062129">
    <property type="term" value="C:chitin-based extracellular matrix"/>
    <property type="evidence" value="ECO:0007669"/>
    <property type="project" value="TreeGrafter"/>
</dbReference>
<sequence>MKLLLIFAAILAFSLAEEEKKKEELIDDSQAEASASIELLKEGADLKTAASSYNSYVPPSQRPSQWNVPNYVQPPQNTWLPPKEPVKPIQPIYTGVPAGVQNDYYGNYNQQWSTPVYHPPTTTTPVPVIKNEQYFGENGHYKYEYQIADGTHVGEEGYYTDPKQTEESLVKKGWYSYLGADGKTYTVTYWADKTGFHAYGDHLPTPPPVPAAIQAALDKEEADKIKPLHDSTTQVFYPTPSPTYAPPKQPAYVPQQPAYVPQQPAYVPQQPAYVPPQQTYYPPQQTYYPPQQTYYPNQQNYYPNQV</sequence>
<reference evidence="6" key="1">
    <citation type="submission" date="2017-09" db="EMBL/GenBank/DDBJ databases">
        <title>Contemporary evolution of a Lepidopteran species, Heliothis virescens, in response to modern agricultural practices.</title>
        <authorList>
            <person name="Fritz M.L."/>
            <person name="Deyonke A.M."/>
            <person name="Papanicolaou A."/>
            <person name="Micinski S."/>
            <person name="Westbrook J."/>
            <person name="Gould F."/>
        </authorList>
    </citation>
    <scope>NUCLEOTIDE SEQUENCE [LARGE SCALE GENOMIC DNA]</scope>
    <source>
        <strain evidence="6">HvINT-</strain>
        <tissue evidence="6">Whole body</tissue>
    </source>
</reference>
<dbReference type="PROSITE" id="PS51155">
    <property type="entry name" value="CHIT_BIND_RR_2"/>
    <property type="match status" value="1"/>
</dbReference>
<evidence type="ECO:0000256" key="3">
    <source>
        <dbReference type="PROSITE-ProRule" id="PRU00497"/>
    </source>
</evidence>
<dbReference type="GO" id="GO:0008010">
    <property type="term" value="F:structural constituent of chitin-based larval cuticle"/>
    <property type="evidence" value="ECO:0007669"/>
    <property type="project" value="TreeGrafter"/>
</dbReference>
<dbReference type="PANTHER" id="PTHR10380">
    <property type="entry name" value="CUTICLE PROTEIN"/>
    <property type="match status" value="1"/>
</dbReference>
<dbReference type="Pfam" id="PF00379">
    <property type="entry name" value="Chitin_bind_4"/>
    <property type="match status" value="1"/>
</dbReference>
<dbReference type="PROSITE" id="PS00233">
    <property type="entry name" value="CHIT_BIND_RR_1"/>
    <property type="match status" value="1"/>
</dbReference>
<feature type="region of interest" description="Disordered" evidence="4">
    <location>
        <begin position="229"/>
        <end position="250"/>
    </location>
</feature>
<evidence type="ECO:0000256" key="1">
    <source>
        <dbReference type="ARBA" id="ARBA00022460"/>
    </source>
</evidence>
<feature type="signal peptide" evidence="5">
    <location>
        <begin position="1"/>
        <end position="16"/>
    </location>
</feature>